<proteinExistence type="predicted"/>
<name>A0A7S4CZF4_9EUGL</name>
<protein>
    <submittedName>
        <fullName evidence="1">Uncharacterized protein</fullName>
    </submittedName>
</protein>
<accession>A0A7S4CZF4</accession>
<organism evidence="1">
    <name type="scientific">Eutreptiella gymnastica</name>
    <dbReference type="NCBI Taxonomy" id="73025"/>
    <lineage>
        <taxon>Eukaryota</taxon>
        <taxon>Discoba</taxon>
        <taxon>Euglenozoa</taxon>
        <taxon>Euglenida</taxon>
        <taxon>Spirocuta</taxon>
        <taxon>Euglenophyceae</taxon>
        <taxon>Eutreptiales</taxon>
        <taxon>Eutreptiaceae</taxon>
        <taxon>Eutreptiella</taxon>
    </lineage>
</organism>
<sequence length="137" mass="15048">MVFDALIRTPIVFSALFTVWLRVGDFITGCCMLRKDVMQGALIPLIPGDVISVVVATSTNGLPSSWGRGSEVPLVHVLAATHSNQNVMCTNALSKDVDGTGWWQGKFCSLKTTVPRHGYGRHVWYKLRKCLFSSAVH</sequence>
<reference evidence="1" key="1">
    <citation type="submission" date="2021-01" db="EMBL/GenBank/DDBJ databases">
        <authorList>
            <person name="Corre E."/>
            <person name="Pelletier E."/>
            <person name="Niang G."/>
            <person name="Scheremetjew M."/>
            <person name="Finn R."/>
            <person name="Kale V."/>
            <person name="Holt S."/>
            <person name="Cochrane G."/>
            <person name="Meng A."/>
            <person name="Brown T."/>
            <person name="Cohen L."/>
        </authorList>
    </citation>
    <scope>NUCLEOTIDE SEQUENCE</scope>
    <source>
        <strain evidence="1">CCMP1594</strain>
    </source>
</reference>
<evidence type="ECO:0000313" key="1">
    <source>
        <dbReference type="EMBL" id="CAE0811219.1"/>
    </source>
</evidence>
<dbReference type="EMBL" id="HBJA01063301">
    <property type="protein sequence ID" value="CAE0811219.1"/>
    <property type="molecule type" value="Transcribed_RNA"/>
</dbReference>
<dbReference type="AlphaFoldDB" id="A0A7S4CZF4"/>
<gene>
    <name evidence="1" type="ORF">EGYM00163_LOCUS22367</name>
</gene>